<keyword evidence="1" id="KW-0472">Membrane</keyword>
<evidence type="ECO:0000259" key="2">
    <source>
        <dbReference type="PROSITE" id="PS51832"/>
    </source>
</evidence>
<feature type="transmembrane region" description="Helical" evidence="1">
    <location>
        <begin position="272"/>
        <end position="290"/>
    </location>
</feature>
<dbReference type="InterPro" id="IPR003607">
    <property type="entry name" value="HD/PDEase_dom"/>
</dbReference>
<sequence length="741" mass="87284">MTLKKFIESKVLKINVILIVSFFLIIMSLIFFFIIRNERLEKSNINTFLNYLSIKTDQIFIKSEEYYNKLLEKSLNDYYNNNFPNIAYLIDDIKFKVKESEVDLKVEDINYYFINENGIIYESDYQQDIGVDISNTSLLWEKLNQIEPGEVYLDSIAEEVRTGRNRLYAYLNLDNGHYFEIGISFKNISEVYEELVKELNFRISDISIYNSYYISLFENVEPTEEMKNNFKRSIENNSIVINNGVLKDDYYYTIESDYGYKYISFTVKNDQIIIFLFFIILSFILLLVYLNTLRNRINKNINLLSNVVSDIAKDMTFFNKDSNSELNYEHTGINEIDTISKRYLDLTKEINSSFEVLKIMNEQLEGYYRNNELLIERMNKLTKIVTEFKNYKKEDEIFSEVFNLLFDFIPESDTGILIRSDEEYIRVVDAKGYEIEKINNLKIVSDKYLSLDTITIIQGNNQETRTTKYSDIPKEKYEELKSLIYRVEYSLYIPIISNYKRYGAIILNIIEKDKEFTEETIKFAHFFYEIIDLYLSTKNYGDDIRVSYKNFANKLATVAEAHDQVTGNHILRVGKLSSFIADKLGLDNEKILEIEDFAPLHDIGKIFVPSSILIKEGKLTNEEWEIMKKHTVYAKKLLEGDEKFKVALNIALYHHEKYNGTGYPNGLKEDEIPIEAQIVAVVDVYDALRSKRPYKEPYSHKKAMEIIFSDGDRTNKKHFNPNILDIIKEQENSIKDLWDSF</sequence>
<dbReference type="Proteomes" id="UP000199322">
    <property type="component" value="Unassembled WGS sequence"/>
</dbReference>
<evidence type="ECO:0000313" key="4">
    <source>
        <dbReference type="EMBL" id="TGG88214.1"/>
    </source>
</evidence>
<keyword evidence="1" id="KW-0812">Transmembrane</keyword>
<dbReference type="Gene3D" id="1.10.3210.10">
    <property type="entry name" value="Hypothetical protein af1432"/>
    <property type="match status" value="1"/>
</dbReference>
<dbReference type="SUPFAM" id="SSF109604">
    <property type="entry name" value="HD-domain/PDEase-like"/>
    <property type="match status" value="1"/>
</dbReference>
<feature type="transmembrane region" description="Helical" evidence="1">
    <location>
        <begin position="12"/>
        <end position="35"/>
    </location>
</feature>
<gene>
    <name evidence="4" type="ORF">E4650_04020</name>
    <name evidence="3" type="ORF">SAMN04488588_0519</name>
</gene>
<dbReference type="EMBL" id="SRME01000002">
    <property type="protein sequence ID" value="TGG88214.1"/>
    <property type="molecule type" value="Genomic_DNA"/>
</dbReference>
<dbReference type="CDD" id="cd00077">
    <property type="entry name" value="HDc"/>
    <property type="match status" value="1"/>
</dbReference>
<dbReference type="SMART" id="SM00471">
    <property type="entry name" value="HDc"/>
    <property type="match status" value="1"/>
</dbReference>
<dbReference type="PANTHER" id="PTHR45228:SF8">
    <property type="entry name" value="TWO-COMPONENT RESPONSE REGULATOR-RELATED"/>
    <property type="match status" value="1"/>
</dbReference>
<dbReference type="STRING" id="28234.SAMN04488588_0519"/>
<dbReference type="InterPro" id="IPR037522">
    <property type="entry name" value="HD_GYP_dom"/>
</dbReference>
<evidence type="ECO:0000256" key="1">
    <source>
        <dbReference type="SAM" id="Phobius"/>
    </source>
</evidence>
<evidence type="ECO:0000313" key="5">
    <source>
        <dbReference type="Proteomes" id="UP000199322"/>
    </source>
</evidence>
<organism evidence="3 5">
    <name type="scientific">Geotoga petraea</name>
    <dbReference type="NCBI Taxonomy" id="28234"/>
    <lineage>
        <taxon>Bacteria</taxon>
        <taxon>Thermotogati</taxon>
        <taxon>Thermotogota</taxon>
        <taxon>Thermotogae</taxon>
        <taxon>Petrotogales</taxon>
        <taxon>Petrotogaceae</taxon>
        <taxon>Geotoga</taxon>
    </lineage>
</organism>
<name>A0A1G6JFV0_9BACT</name>
<accession>A0A1G6JFV0</accession>
<keyword evidence="5" id="KW-1185">Reference proteome</keyword>
<dbReference type="Pfam" id="PF13487">
    <property type="entry name" value="HD_5"/>
    <property type="match status" value="1"/>
</dbReference>
<evidence type="ECO:0000313" key="6">
    <source>
        <dbReference type="Proteomes" id="UP000297288"/>
    </source>
</evidence>
<protein>
    <submittedName>
        <fullName evidence="3">HD domain-containing protein</fullName>
    </submittedName>
</protein>
<evidence type="ECO:0000313" key="3">
    <source>
        <dbReference type="EMBL" id="SDC17624.1"/>
    </source>
</evidence>
<dbReference type="Proteomes" id="UP000297288">
    <property type="component" value="Unassembled WGS sequence"/>
</dbReference>
<proteinExistence type="predicted"/>
<dbReference type="PROSITE" id="PS51832">
    <property type="entry name" value="HD_GYP"/>
    <property type="match status" value="1"/>
</dbReference>
<dbReference type="RefSeq" id="WP_091402571.1">
    <property type="nucleotide sequence ID" value="NZ_FMYV01000002.1"/>
</dbReference>
<dbReference type="InterPro" id="IPR052020">
    <property type="entry name" value="Cyclic_di-GMP/3'3'-cGAMP_PDE"/>
</dbReference>
<dbReference type="OrthoDB" id="9804747at2"/>
<dbReference type="AlphaFoldDB" id="A0A1G6JFV0"/>
<reference evidence="3 5" key="1">
    <citation type="submission" date="2016-10" db="EMBL/GenBank/DDBJ databases">
        <authorList>
            <person name="de Groot N.N."/>
        </authorList>
    </citation>
    <scope>NUCLEOTIDE SEQUENCE [LARGE SCALE GENOMIC DNA]</scope>
    <source>
        <strain evidence="3 5">WG14</strain>
    </source>
</reference>
<reference evidence="4 6" key="2">
    <citation type="submission" date="2019-04" db="EMBL/GenBank/DDBJ databases">
        <title>Draft genome sequence data and analysis of a Fermenting Bacterium, Geotoga petraea strain HO-Geo1, isolated from heavy-oil petroleum reservoir in Russia.</title>
        <authorList>
            <person name="Grouzdev D.S."/>
            <person name="Semenova E.M."/>
            <person name="Sokolova D.S."/>
            <person name="Tourova T.P."/>
            <person name="Poltaraus A.B."/>
            <person name="Nazina T.N."/>
        </authorList>
    </citation>
    <scope>NUCLEOTIDE SEQUENCE [LARGE SCALE GENOMIC DNA]</scope>
    <source>
        <strain evidence="4 6">HO-Geo1</strain>
    </source>
</reference>
<dbReference type="PANTHER" id="PTHR45228">
    <property type="entry name" value="CYCLIC DI-GMP PHOSPHODIESTERASE TM_0186-RELATED"/>
    <property type="match status" value="1"/>
</dbReference>
<keyword evidence="1" id="KW-1133">Transmembrane helix</keyword>
<dbReference type="EMBL" id="FMYV01000002">
    <property type="protein sequence ID" value="SDC17624.1"/>
    <property type="molecule type" value="Genomic_DNA"/>
</dbReference>
<feature type="domain" description="HD-GYP" evidence="2">
    <location>
        <begin position="544"/>
        <end position="741"/>
    </location>
</feature>